<evidence type="ECO:0000313" key="9">
    <source>
        <dbReference type="Proteomes" id="UP000626148"/>
    </source>
</evidence>
<dbReference type="GO" id="GO:0003677">
    <property type="term" value="F:DNA binding"/>
    <property type="evidence" value="ECO:0007669"/>
    <property type="project" value="UniProtKB-KW"/>
</dbReference>
<feature type="domain" description="RNA polymerase sigma factor 70 region 4 type 2" evidence="7">
    <location>
        <begin position="142"/>
        <end position="190"/>
    </location>
</feature>
<sequence length="203" mass="23466">MTLLSNINRWFTGRGAVVPPDADSQLMWRYRQSGETVVLAQLMQRSGDDLFHFLLTQTDRHLAEDLYQGVWLKVMERRHQYEPGHATFKTWLFTLGRHLMIDELRRQGRWRSEAIDDVQDAELHTASLETTVEGDDLEQTFNRALGRLPFAQREAFMLQQEGFSLAEISDITGVGFETIKSRLRFARQTLQHDLEVHHGPASG</sequence>
<dbReference type="InterPro" id="IPR013325">
    <property type="entry name" value="RNA_pol_sigma_r2"/>
</dbReference>
<feature type="domain" description="RNA polymerase sigma-70 region 2" evidence="6">
    <location>
        <begin position="48"/>
        <end position="109"/>
    </location>
</feature>
<dbReference type="RefSeq" id="WP_229805319.1">
    <property type="nucleotide sequence ID" value="NZ_BMXR01000005.1"/>
</dbReference>
<proteinExistence type="inferred from homology"/>
<evidence type="ECO:0000256" key="2">
    <source>
        <dbReference type="ARBA" id="ARBA00023015"/>
    </source>
</evidence>
<comment type="similarity">
    <text evidence="1">Belongs to the sigma-70 factor family. ECF subfamily.</text>
</comment>
<protein>
    <submittedName>
        <fullName evidence="8">RNA polymerase subunit sigma-24</fullName>
    </submittedName>
</protein>
<dbReference type="SUPFAM" id="SSF88946">
    <property type="entry name" value="Sigma2 domain of RNA polymerase sigma factors"/>
    <property type="match status" value="1"/>
</dbReference>
<evidence type="ECO:0000259" key="6">
    <source>
        <dbReference type="Pfam" id="PF04542"/>
    </source>
</evidence>
<evidence type="ECO:0000256" key="3">
    <source>
        <dbReference type="ARBA" id="ARBA00023082"/>
    </source>
</evidence>
<keyword evidence="4" id="KW-0238">DNA-binding</keyword>
<dbReference type="EMBL" id="BMXR01000005">
    <property type="protein sequence ID" value="GGX53965.1"/>
    <property type="molecule type" value="Genomic_DNA"/>
</dbReference>
<dbReference type="GO" id="GO:0016987">
    <property type="term" value="F:sigma factor activity"/>
    <property type="evidence" value="ECO:0007669"/>
    <property type="project" value="UniProtKB-KW"/>
</dbReference>
<dbReference type="Pfam" id="PF08281">
    <property type="entry name" value="Sigma70_r4_2"/>
    <property type="match status" value="1"/>
</dbReference>
<dbReference type="SUPFAM" id="SSF88659">
    <property type="entry name" value="Sigma3 and sigma4 domains of RNA polymerase sigma factors"/>
    <property type="match status" value="1"/>
</dbReference>
<reference evidence="8" key="2">
    <citation type="submission" date="2020-09" db="EMBL/GenBank/DDBJ databases">
        <authorList>
            <person name="Sun Q."/>
            <person name="Kim S."/>
        </authorList>
    </citation>
    <scope>NUCLEOTIDE SEQUENCE</scope>
    <source>
        <strain evidence="8">KCTC 22169</strain>
    </source>
</reference>
<evidence type="ECO:0000256" key="5">
    <source>
        <dbReference type="ARBA" id="ARBA00023163"/>
    </source>
</evidence>
<dbReference type="AlphaFoldDB" id="A0A918N8I6"/>
<dbReference type="InterPro" id="IPR013249">
    <property type="entry name" value="RNA_pol_sigma70_r4_t2"/>
</dbReference>
<dbReference type="Gene3D" id="1.10.10.10">
    <property type="entry name" value="Winged helix-like DNA-binding domain superfamily/Winged helix DNA-binding domain"/>
    <property type="match status" value="1"/>
</dbReference>
<dbReference type="GO" id="GO:0006352">
    <property type="term" value="P:DNA-templated transcription initiation"/>
    <property type="evidence" value="ECO:0007669"/>
    <property type="project" value="InterPro"/>
</dbReference>
<dbReference type="InterPro" id="IPR007627">
    <property type="entry name" value="RNA_pol_sigma70_r2"/>
</dbReference>
<organism evidence="8 9">
    <name type="scientific">Saccharospirillum salsuginis</name>
    <dbReference type="NCBI Taxonomy" id="418750"/>
    <lineage>
        <taxon>Bacteria</taxon>
        <taxon>Pseudomonadati</taxon>
        <taxon>Pseudomonadota</taxon>
        <taxon>Gammaproteobacteria</taxon>
        <taxon>Oceanospirillales</taxon>
        <taxon>Saccharospirillaceae</taxon>
        <taxon>Saccharospirillum</taxon>
    </lineage>
</organism>
<keyword evidence="2" id="KW-0805">Transcription regulation</keyword>
<dbReference type="InterPro" id="IPR014284">
    <property type="entry name" value="RNA_pol_sigma-70_dom"/>
</dbReference>
<evidence type="ECO:0000313" key="8">
    <source>
        <dbReference type="EMBL" id="GGX53965.1"/>
    </source>
</evidence>
<dbReference type="Gene3D" id="1.10.1740.10">
    <property type="match status" value="1"/>
</dbReference>
<evidence type="ECO:0000256" key="1">
    <source>
        <dbReference type="ARBA" id="ARBA00010641"/>
    </source>
</evidence>
<dbReference type="InterPro" id="IPR039425">
    <property type="entry name" value="RNA_pol_sigma-70-like"/>
</dbReference>
<dbReference type="InterPro" id="IPR036388">
    <property type="entry name" value="WH-like_DNA-bd_sf"/>
</dbReference>
<keyword evidence="3" id="KW-0731">Sigma factor</keyword>
<keyword evidence="9" id="KW-1185">Reference proteome</keyword>
<comment type="caution">
    <text evidence="8">The sequence shown here is derived from an EMBL/GenBank/DDBJ whole genome shotgun (WGS) entry which is preliminary data.</text>
</comment>
<accession>A0A918N8I6</accession>
<dbReference type="Proteomes" id="UP000626148">
    <property type="component" value="Unassembled WGS sequence"/>
</dbReference>
<dbReference type="PANTHER" id="PTHR43133:SF8">
    <property type="entry name" value="RNA POLYMERASE SIGMA FACTOR HI_1459-RELATED"/>
    <property type="match status" value="1"/>
</dbReference>
<dbReference type="Pfam" id="PF04542">
    <property type="entry name" value="Sigma70_r2"/>
    <property type="match status" value="1"/>
</dbReference>
<reference evidence="8" key="1">
    <citation type="journal article" date="2014" name="Int. J. Syst. Evol. Microbiol.">
        <title>Complete genome sequence of Corynebacterium casei LMG S-19264T (=DSM 44701T), isolated from a smear-ripened cheese.</title>
        <authorList>
            <consortium name="US DOE Joint Genome Institute (JGI-PGF)"/>
            <person name="Walter F."/>
            <person name="Albersmeier A."/>
            <person name="Kalinowski J."/>
            <person name="Ruckert C."/>
        </authorList>
    </citation>
    <scope>NUCLEOTIDE SEQUENCE</scope>
    <source>
        <strain evidence="8">KCTC 22169</strain>
    </source>
</reference>
<dbReference type="InterPro" id="IPR013324">
    <property type="entry name" value="RNA_pol_sigma_r3/r4-like"/>
</dbReference>
<dbReference type="NCBIfam" id="TIGR02937">
    <property type="entry name" value="sigma70-ECF"/>
    <property type="match status" value="1"/>
</dbReference>
<name>A0A918N8I6_9GAMM</name>
<evidence type="ECO:0000256" key="4">
    <source>
        <dbReference type="ARBA" id="ARBA00023125"/>
    </source>
</evidence>
<gene>
    <name evidence="8" type="ORF">GCM10007392_21600</name>
</gene>
<dbReference type="PANTHER" id="PTHR43133">
    <property type="entry name" value="RNA POLYMERASE ECF-TYPE SIGMA FACTO"/>
    <property type="match status" value="1"/>
</dbReference>
<keyword evidence="5" id="KW-0804">Transcription</keyword>
<evidence type="ECO:0000259" key="7">
    <source>
        <dbReference type="Pfam" id="PF08281"/>
    </source>
</evidence>